<protein>
    <recommendedName>
        <fullName evidence="5">Preprotein translocase subunit Tim44</fullName>
    </recommendedName>
</protein>
<feature type="transmembrane region" description="Helical" evidence="2">
    <location>
        <begin position="94"/>
        <end position="114"/>
    </location>
</feature>
<organism evidence="3 4">
    <name type="scientific">Ammoniphilus oxalaticus</name>
    <dbReference type="NCBI Taxonomy" id="66863"/>
    <lineage>
        <taxon>Bacteria</taxon>
        <taxon>Bacillati</taxon>
        <taxon>Bacillota</taxon>
        <taxon>Bacilli</taxon>
        <taxon>Bacillales</taxon>
        <taxon>Paenibacillaceae</taxon>
        <taxon>Aneurinibacillus group</taxon>
        <taxon>Ammoniphilus</taxon>
    </lineage>
</organism>
<evidence type="ECO:0000313" key="4">
    <source>
        <dbReference type="Proteomes" id="UP000284219"/>
    </source>
</evidence>
<name>A0A419SP12_9BACL</name>
<dbReference type="AlphaFoldDB" id="A0A419SP12"/>
<sequence length="154" mass="16406">MKRFFALFTAVVLTLAPLGVITLGLVDDHAEARRGGGGYKSGPRSFKPSAPPKNSSNVTPGNTQRNSNVNQGTNTRTNNPAGAQSNRGGVMRGMLYGGLAGLLFGSLFAGMGGFGALLGLAVNVLAIMVLFMVARRVISYFKEKRDKDMRSWRP</sequence>
<evidence type="ECO:0000256" key="1">
    <source>
        <dbReference type="SAM" id="MobiDB-lite"/>
    </source>
</evidence>
<evidence type="ECO:0008006" key="5">
    <source>
        <dbReference type="Google" id="ProtNLM"/>
    </source>
</evidence>
<dbReference type="Proteomes" id="UP000284219">
    <property type="component" value="Unassembled WGS sequence"/>
</dbReference>
<keyword evidence="2" id="KW-0472">Membrane</keyword>
<feature type="transmembrane region" description="Helical" evidence="2">
    <location>
        <begin position="120"/>
        <end position="141"/>
    </location>
</feature>
<proteinExistence type="predicted"/>
<accession>A0A419SP12</accession>
<feature type="compositionally biased region" description="Polar residues" evidence="1">
    <location>
        <begin position="52"/>
        <end position="86"/>
    </location>
</feature>
<feature type="transmembrane region" description="Helical" evidence="2">
    <location>
        <begin position="6"/>
        <end position="26"/>
    </location>
</feature>
<dbReference type="EMBL" id="MCHY01000006">
    <property type="protein sequence ID" value="RKD26028.1"/>
    <property type="molecule type" value="Genomic_DNA"/>
</dbReference>
<keyword evidence="4" id="KW-1185">Reference proteome</keyword>
<comment type="caution">
    <text evidence="3">The sequence shown here is derived from an EMBL/GenBank/DDBJ whole genome shotgun (WGS) entry which is preliminary data.</text>
</comment>
<reference evidence="3 4" key="1">
    <citation type="submission" date="2016-08" db="EMBL/GenBank/DDBJ databases">
        <title>Novel Firmicute Genomes.</title>
        <authorList>
            <person name="Poppleton D.I."/>
            <person name="Gribaldo S."/>
        </authorList>
    </citation>
    <scope>NUCLEOTIDE SEQUENCE [LARGE SCALE GENOMIC DNA]</scope>
    <source>
        <strain evidence="3 4">RAOx-1</strain>
    </source>
</reference>
<gene>
    <name evidence="3" type="ORF">BEP19_01220</name>
</gene>
<keyword evidence="2" id="KW-0812">Transmembrane</keyword>
<evidence type="ECO:0000256" key="2">
    <source>
        <dbReference type="SAM" id="Phobius"/>
    </source>
</evidence>
<feature type="region of interest" description="Disordered" evidence="1">
    <location>
        <begin position="34"/>
        <end position="86"/>
    </location>
</feature>
<evidence type="ECO:0000313" key="3">
    <source>
        <dbReference type="EMBL" id="RKD26028.1"/>
    </source>
</evidence>
<dbReference type="PANTHER" id="PTHR41542">
    <property type="entry name" value="BLL5807 PROTEIN"/>
    <property type="match status" value="1"/>
</dbReference>
<keyword evidence="2" id="KW-1133">Transmembrane helix</keyword>
<dbReference type="PANTHER" id="PTHR41542:SF1">
    <property type="entry name" value="BLL5807 PROTEIN"/>
    <property type="match status" value="1"/>
</dbReference>